<accession>A0A8E2F546</accession>
<reference evidence="3 4" key="1">
    <citation type="journal article" date="2016" name="Nat. Commun.">
        <title>Ectomycorrhizal ecology is imprinted in the genome of the dominant symbiotic fungus Cenococcum geophilum.</title>
        <authorList>
            <consortium name="DOE Joint Genome Institute"/>
            <person name="Peter M."/>
            <person name="Kohler A."/>
            <person name="Ohm R.A."/>
            <person name="Kuo A."/>
            <person name="Krutzmann J."/>
            <person name="Morin E."/>
            <person name="Arend M."/>
            <person name="Barry K.W."/>
            <person name="Binder M."/>
            <person name="Choi C."/>
            <person name="Clum A."/>
            <person name="Copeland A."/>
            <person name="Grisel N."/>
            <person name="Haridas S."/>
            <person name="Kipfer T."/>
            <person name="LaButti K."/>
            <person name="Lindquist E."/>
            <person name="Lipzen A."/>
            <person name="Maire R."/>
            <person name="Meier B."/>
            <person name="Mihaltcheva S."/>
            <person name="Molinier V."/>
            <person name="Murat C."/>
            <person name="Poggeler S."/>
            <person name="Quandt C.A."/>
            <person name="Sperisen C."/>
            <person name="Tritt A."/>
            <person name="Tisserant E."/>
            <person name="Crous P.W."/>
            <person name="Henrissat B."/>
            <person name="Nehls U."/>
            <person name="Egli S."/>
            <person name="Spatafora J.W."/>
            <person name="Grigoriev I.V."/>
            <person name="Martin F.M."/>
        </authorList>
    </citation>
    <scope>NUCLEOTIDE SEQUENCE [LARGE SCALE GENOMIC DNA]</scope>
    <source>
        <strain evidence="3 4">CBS 207.34</strain>
    </source>
</reference>
<proteinExistence type="predicted"/>
<evidence type="ECO:0000313" key="3">
    <source>
        <dbReference type="EMBL" id="OCL10515.1"/>
    </source>
</evidence>
<protein>
    <submittedName>
        <fullName evidence="3">TPR domain-containing protein</fullName>
    </submittedName>
</protein>
<gene>
    <name evidence="3" type="ORF">AOQ84DRAFT_438305</name>
</gene>
<feature type="repeat" description="TPR" evidence="1">
    <location>
        <begin position="74"/>
        <end position="107"/>
    </location>
</feature>
<organism evidence="3 4">
    <name type="scientific">Glonium stellatum</name>
    <dbReference type="NCBI Taxonomy" id="574774"/>
    <lineage>
        <taxon>Eukaryota</taxon>
        <taxon>Fungi</taxon>
        <taxon>Dikarya</taxon>
        <taxon>Ascomycota</taxon>
        <taxon>Pezizomycotina</taxon>
        <taxon>Dothideomycetes</taxon>
        <taxon>Pleosporomycetidae</taxon>
        <taxon>Gloniales</taxon>
        <taxon>Gloniaceae</taxon>
        <taxon>Glonium</taxon>
    </lineage>
</organism>
<dbReference type="Proteomes" id="UP000250140">
    <property type="component" value="Unassembled WGS sequence"/>
</dbReference>
<dbReference type="SUPFAM" id="SSF48452">
    <property type="entry name" value="TPR-like"/>
    <property type="match status" value="2"/>
</dbReference>
<evidence type="ECO:0000256" key="2">
    <source>
        <dbReference type="SAM" id="MobiDB-lite"/>
    </source>
</evidence>
<dbReference type="SMART" id="SM00028">
    <property type="entry name" value="TPR"/>
    <property type="match status" value="3"/>
</dbReference>
<dbReference type="AlphaFoldDB" id="A0A8E2F546"/>
<feature type="compositionally biased region" description="Acidic residues" evidence="2">
    <location>
        <begin position="367"/>
        <end position="393"/>
    </location>
</feature>
<feature type="region of interest" description="Disordered" evidence="2">
    <location>
        <begin position="1"/>
        <end position="34"/>
    </location>
</feature>
<name>A0A8E2F546_9PEZI</name>
<dbReference type="InterPro" id="IPR019734">
    <property type="entry name" value="TPR_rpt"/>
</dbReference>
<dbReference type="EMBL" id="KV749232">
    <property type="protein sequence ID" value="OCL10515.1"/>
    <property type="molecule type" value="Genomic_DNA"/>
</dbReference>
<dbReference type="CDD" id="cd24142">
    <property type="entry name" value="ACL4-like"/>
    <property type="match status" value="1"/>
</dbReference>
<feature type="region of interest" description="Disordered" evidence="2">
    <location>
        <begin position="359"/>
        <end position="393"/>
    </location>
</feature>
<evidence type="ECO:0000256" key="1">
    <source>
        <dbReference type="PROSITE-ProRule" id="PRU00339"/>
    </source>
</evidence>
<keyword evidence="4" id="KW-1185">Reference proteome</keyword>
<dbReference type="PROSITE" id="PS50005">
    <property type="entry name" value="TPR"/>
    <property type="match status" value="1"/>
</dbReference>
<dbReference type="OrthoDB" id="1914839at2759"/>
<dbReference type="Gene3D" id="1.25.40.10">
    <property type="entry name" value="Tetratricopeptide repeat domain"/>
    <property type="match status" value="2"/>
</dbReference>
<keyword evidence="1" id="KW-0802">TPR repeat</keyword>
<sequence>MAKTKPQDRTGKSKKHGKGSQPSGAPKKTKTSPELLLTQATALLQTSQPDEALVCARRALVLLQPTLEPTVASLPALNLLGEINVELGDVEAARENFTLAASLDPEGEIPGTLGGGAEKFLWLAQLCEEGGSESVQWFEKGVMVLRKEIGELEGKGSTPPVIQALEEKKTKLANALCGAVEVYMTDLSWEEDAEARCENLVTEALLVAPNTPEPLQTLASVRISQVRLEDARAALSRSLELWKDLDPQDVKVPDFPTRISLSRLLMEAEMEDDALEVLERLVGEDDSSVEAWYLGGWCLYLMSEKRKSSADGAAERKVLVPLMRASREWLQNSLQLCQTLEYEDERLKEHAEELVHELTKVLGPPADGEEVDEAEDEWEDDEEGSENEEMEDT</sequence>
<evidence type="ECO:0000313" key="4">
    <source>
        <dbReference type="Proteomes" id="UP000250140"/>
    </source>
</evidence>
<feature type="compositionally biased region" description="Basic and acidic residues" evidence="2">
    <location>
        <begin position="1"/>
        <end position="11"/>
    </location>
</feature>
<dbReference type="InterPro" id="IPR011990">
    <property type="entry name" value="TPR-like_helical_dom_sf"/>
</dbReference>